<evidence type="ECO:0000313" key="6">
    <source>
        <dbReference type="Proteomes" id="UP000094067"/>
    </source>
</evidence>
<reference evidence="5 6" key="1">
    <citation type="submission" date="2016-07" db="EMBL/GenBank/DDBJ databases">
        <title>Characterization of isolates of Eisenbergiella tayi derived from blood cultures, using whole genome sequencing.</title>
        <authorList>
            <person name="Burdz T."/>
            <person name="Wiebe D."/>
            <person name="Huynh C."/>
            <person name="Bernard K."/>
        </authorList>
    </citation>
    <scope>NUCLEOTIDE SEQUENCE [LARGE SCALE GENOMIC DNA]</scope>
    <source>
        <strain evidence="5 6">NML 110608</strain>
    </source>
</reference>
<keyword evidence="3" id="KW-0804">Transcription</keyword>
<dbReference type="PROSITE" id="PS01124">
    <property type="entry name" value="HTH_ARAC_FAMILY_2"/>
    <property type="match status" value="1"/>
</dbReference>
<dbReference type="SMART" id="SM00342">
    <property type="entry name" value="HTH_ARAC"/>
    <property type="match status" value="1"/>
</dbReference>
<gene>
    <name evidence="5" type="primary">btr_3</name>
    <name evidence="5" type="ORF">BEI61_00656</name>
</gene>
<dbReference type="AlphaFoldDB" id="A0A1E3AK08"/>
<dbReference type="Pfam" id="PF12833">
    <property type="entry name" value="HTH_18"/>
    <property type="match status" value="1"/>
</dbReference>
<sequence>MLYFLLFARTDAIKKEWEDFLSSFIPEPFHIETALFPDGPVSLLPENLPSCFLIDRSGMPELPENPWLQLLSIQYPLIPILYYEEASAFREQLESLLLKETGGSLPTGNPCLSYAKSRSFLDNLTSLGSASPQEDPELPDYSHVSFAACAARLSDSTHDAPAYEACAMLTRKYPNSFCYLNRKQKILLFVLYEHTGNFTQLELNRQTLMEQAAATDSFLPPFKFGVIHHGLSGLVSSFLEAEQVYYVNRLRTPCLYFEQISGPPGQLLKAERLMEIERSIRTDIQFREGQNALAYTRQWFAEYRRLGYEPEAVKYDMIILYASIKYVLFDMYGLKLKRIKSGLEVHEIIHIATMDELEEWFVTWLLYTLDNFDLTRSNTGFRIQEVLQFISNHVMDDLSLNTIASYFYVNPSYFSTLFKKETGQTYISYITRLKMDKARELLAANCKVYETAHLLGYEDIRHFRNTFKKYHGVSPSEVKPPPDGHGH</sequence>
<dbReference type="InterPro" id="IPR018062">
    <property type="entry name" value="HTH_AraC-typ_CS"/>
</dbReference>
<dbReference type="InterPro" id="IPR009057">
    <property type="entry name" value="Homeodomain-like_sf"/>
</dbReference>
<dbReference type="Gene3D" id="1.10.10.60">
    <property type="entry name" value="Homeodomain-like"/>
    <property type="match status" value="2"/>
</dbReference>
<proteinExistence type="predicted"/>
<feature type="domain" description="HTH araC/xylS-type" evidence="4">
    <location>
        <begin position="384"/>
        <end position="481"/>
    </location>
</feature>
<organism evidence="5 6">
    <name type="scientific">Eisenbergiella tayi</name>
    <dbReference type="NCBI Taxonomy" id="1432052"/>
    <lineage>
        <taxon>Bacteria</taxon>
        <taxon>Bacillati</taxon>
        <taxon>Bacillota</taxon>
        <taxon>Clostridia</taxon>
        <taxon>Lachnospirales</taxon>
        <taxon>Lachnospiraceae</taxon>
        <taxon>Eisenbergiella</taxon>
    </lineage>
</organism>
<evidence type="ECO:0000256" key="2">
    <source>
        <dbReference type="ARBA" id="ARBA00023125"/>
    </source>
</evidence>
<keyword evidence="2" id="KW-0238">DNA-binding</keyword>
<dbReference type="SUPFAM" id="SSF46689">
    <property type="entry name" value="Homeodomain-like"/>
    <property type="match status" value="2"/>
</dbReference>
<dbReference type="Proteomes" id="UP000094067">
    <property type="component" value="Unassembled WGS sequence"/>
</dbReference>
<dbReference type="RefSeq" id="WP_069151222.1">
    <property type="nucleotide sequence ID" value="NZ_MCGH01000001.1"/>
</dbReference>
<dbReference type="GO" id="GO:0003700">
    <property type="term" value="F:DNA-binding transcription factor activity"/>
    <property type="evidence" value="ECO:0007669"/>
    <property type="project" value="InterPro"/>
</dbReference>
<dbReference type="PANTHER" id="PTHR43280">
    <property type="entry name" value="ARAC-FAMILY TRANSCRIPTIONAL REGULATOR"/>
    <property type="match status" value="1"/>
</dbReference>
<dbReference type="GO" id="GO:0043565">
    <property type="term" value="F:sequence-specific DNA binding"/>
    <property type="evidence" value="ECO:0007669"/>
    <property type="project" value="InterPro"/>
</dbReference>
<evidence type="ECO:0000256" key="1">
    <source>
        <dbReference type="ARBA" id="ARBA00023015"/>
    </source>
</evidence>
<dbReference type="PROSITE" id="PS00041">
    <property type="entry name" value="HTH_ARAC_FAMILY_1"/>
    <property type="match status" value="1"/>
</dbReference>
<name>A0A1E3AK08_9FIRM</name>
<dbReference type="PANTHER" id="PTHR43280:SF28">
    <property type="entry name" value="HTH-TYPE TRANSCRIPTIONAL ACTIVATOR RHAS"/>
    <property type="match status" value="1"/>
</dbReference>
<comment type="caution">
    <text evidence="5">The sequence shown here is derived from an EMBL/GenBank/DDBJ whole genome shotgun (WGS) entry which is preliminary data.</text>
</comment>
<evidence type="ECO:0000313" key="5">
    <source>
        <dbReference type="EMBL" id="ODM09027.1"/>
    </source>
</evidence>
<protein>
    <submittedName>
        <fullName evidence="5">HTH-type transcriptional activator Btr</fullName>
    </submittedName>
</protein>
<dbReference type="EMBL" id="MCGH01000001">
    <property type="protein sequence ID" value="ODM09027.1"/>
    <property type="molecule type" value="Genomic_DNA"/>
</dbReference>
<dbReference type="InterPro" id="IPR018060">
    <property type="entry name" value="HTH_AraC"/>
</dbReference>
<keyword evidence="1" id="KW-0805">Transcription regulation</keyword>
<evidence type="ECO:0000259" key="4">
    <source>
        <dbReference type="PROSITE" id="PS01124"/>
    </source>
</evidence>
<dbReference type="PATRIC" id="fig|1432052.4.peg.735"/>
<accession>A0A1E3AK08</accession>
<evidence type="ECO:0000256" key="3">
    <source>
        <dbReference type="ARBA" id="ARBA00023163"/>
    </source>
</evidence>